<dbReference type="Proteomes" id="UP001592528">
    <property type="component" value="Unassembled WGS sequence"/>
</dbReference>
<organism evidence="3 4">
    <name type="scientific">Streptacidiphilus cavernicola</name>
    <dbReference type="NCBI Taxonomy" id="3342716"/>
    <lineage>
        <taxon>Bacteria</taxon>
        <taxon>Bacillati</taxon>
        <taxon>Actinomycetota</taxon>
        <taxon>Actinomycetes</taxon>
        <taxon>Kitasatosporales</taxon>
        <taxon>Streptomycetaceae</taxon>
        <taxon>Streptacidiphilus</taxon>
    </lineage>
</organism>
<dbReference type="PANTHER" id="PTHR40763">
    <property type="entry name" value="MEMBRANE PROTEIN-RELATED"/>
    <property type="match status" value="1"/>
</dbReference>
<reference evidence="3 4" key="1">
    <citation type="submission" date="2024-09" db="EMBL/GenBank/DDBJ databases">
        <authorList>
            <person name="Lee S.D."/>
        </authorList>
    </citation>
    <scope>NUCLEOTIDE SEQUENCE [LARGE SCALE GENOMIC DNA]</scope>
    <source>
        <strain evidence="3 4">N1-5</strain>
    </source>
</reference>
<dbReference type="PANTHER" id="PTHR40763:SF5">
    <property type="entry name" value="MEMBRANE PROTEIN"/>
    <property type="match status" value="1"/>
</dbReference>
<dbReference type="Pfam" id="PF08044">
    <property type="entry name" value="DUF1707"/>
    <property type="match status" value="1"/>
</dbReference>
<dbReference type="RefSeq" id="WP_051726167.1">
    <property type="nucleotide sequence ID" value="NZ_JBHEZZ010000002.1"/>
</dbReference>
<accession>A0ABV6UFX9</accession>
<evidence type="ECO:0000256" key="1">
    <source>
        <dbReference type="SAM" id="MobiDB-lite"/>
    </source>
</evidence>
<name>A0ABV6UFX9_9ACTN</name>
<gene>
    <name evidence="3" type="ORF">ACEZDJ_03450</name>
</gene>
<protein>
    <submittedName>
        <fullName evidence="3">DUF1707 domain-containing protein</fullName>
    </submittedName>
</protein>
<evidence type="ECO:0000313" key="3">
    <source>
        <dbReference type="EMBL" id="MFC1400340.1"/>
    </source>
</evidence>
<dbReference type="InterPro" id="IPR012551">
    <property type="entry name" value="DUF1707_SHOCT-like"/>
</dbReference>
<dbReference type="EMBL" id="JBHEZZ010000002">
    <property type="protein sequence ID" value="MFC1400340.1"/>
    <property type="molecule type" value="Genomic_DNA"/>
</dbReference>
<comment type="caution">
    <text evidence="3">The sequence shown here is derived from an EMBL/GenBank/DDBJ whole genome shotgun (WGS) entry which is preliminary data.</text>
</comment>
<proteinExistence type="predicted"/>
<keyword evidence="4" id="KW-1185">Reference proteome</keyword>
<evidence type="ECO:0000313" key="4">
    <source>
        <dbReference type="Proteomes" id="UP001592528"/>
    </source>
</evidence>
<evidence type="ECO:0000259" key="2">
    <source>
        <dbReference type="Pfam" id="PF08044"/>
    </source>
</evidence>
<feature type="domain" description="DUF1707" evidence="2">
    <location>
        <begin position="18"/>
        <end position="70"/>
    </location>
</feature>
<feature type="region of interest" description="Disordered" evidence="1">
    <location>
        <begin position="1"/>
        <end position="24"/>
    </location>
</feature>
<sequence>MSRDPITDDHRPDDRHTLRASHEDRDEIVEQLRVAAGDGRLTAEELDERLGSALEARTYGELAVLVRDLPTGTAPLPAAPVPVPDAKDLIRLQARHSNLQRMGPWIVPRRLEVEVRSGNLVLDFTQAAISSPVLDVEIFVRHGNVRLIVPPEVVVQLDSVELHGGNMQQRTATPEPGTPVRLLVTVSGQVQHGNVLVQSPHVGFRERRRRRLLQRKALAE</sequence>